<evidence type="ECO:0000259" key="12">
    <source>
        <dbReference type="Pfam" id="PF01931"/>
    </source>
</evidence>
<keyword evidence="4" id="KW-0547">Nucleotide-binding</keyword>
<dbReference type="GO" id="GO:0103023">
    <property type="term" value="F:ITPase activity"/>
    <property type="evidence" value="ECO:0007669"/>
    <property type="project" value="UniProtKB-EC"/>
</dbReference>
<sequence>MHIVVGTTNKAKVACVVSTAETIFAVAHGSVTVEAVDVVSGVSSQPMSAEESQRGALQRAKLAIEQSGNTADFGVGLEGGVEQIGDRWFECGWMCVVERATGRIGWGSSARFEMSQKIMRKIIDEKKELAEIMDELTGETDVRSHAGAMGILTDGHLGRAAAYSHGLIFAFAPFLSDREKYWDS</sequence>
<keyword evidence="7" id="KW-0546">Nucleotide metabolism</keyword>
<evidence type="ECO:0000256" key="4">
    <source>
        <dbReference type="ARBA" id="ARBA00022741"/>
    </source>
</evidence>
<dbReference type="InterPro" id="IPR029001">
    <property type="entry name" value="ITPase-like_fam"/>
</dbReference>
<name>A0A0S4J605_BODSA</name>
<keyword evidence="6" id="KW-0460">Magnesium</keyword>
<comment type="cofactor">
    <cofactor evidence="1">
        <name>Mn(2+)</name>
        <dbReference type="ChEBI" id="CHEBI:29035"/>
    </cofactor>
</comment>
<accession>A0A0S4J605</accession>
<dbReference type="SUPFAM" id="SSF52972">
    <property type="entry name" value="ITPase-like"/>
    <property type="match status" value="1"/>
</dbReference>
<evidence type="ECO:0000256" key="5">
    <source>
        <dbReference type="ARBA" id="ARBA00022801"/>
    </source>
</evidence>
<keyword evidence="5" id="KW-0378">Hydrolase</keyword>
<dbReference type="EC" id="3.6.1.73" evidence="9"/>
<dbReference type="GO" id="GO:0000166">
    <property type="term" value="F:nucleotide binding"/>
    <property type="evidence" value="ECO:0007669"/>
    <property type="project" value="UniProtKB-KW"/>
</dbReference>
<dbReference type="InterPro" id="IPR050299">
    <property type="entry name" value="YjjX_NTPase"/>
</dbReference>
<dbReference type="AlphaFoldDB" id="A0A0S4J605"/>
<comment type="cofactor">
    <cofactor evidence="2">
        <name>Mg(2+)</name>
        <dbReference type="ChEBI" id="CHEBI:18420"/>
    </cofactor>
</comment>
<evidence type="ECO:0000256" key="2">
    <source>
        <dbReference type="ARBA" id="ARBA00001946"/>
    </source>
</evidence>
<evidence type="ECO:0000313" key="13">
    <source>
        <dbReference type="EMBL" id="CUG86606.1"/>
    </source>
</evidence>
<dbReference type="PANTHER" id="PTHR34699">
    <property type="match status" value="1"/>
</dbReference>
<reference evidence="14" key="1">
    <citation type="submission" date="2015-09" db="EMBL/GenBank/DDBJ databases">
        <authorList>
            <consortium name="Pathogen Informatics"/>
        </authorList>
    </citation>
    <scope>NUCLEOTIDE SEQUENCE [LARGE SCALE GENOMIC DNA]</scope>
    <source>
        <strain evidence="14">Lake Konstanz</strain>
    </source>
</reference>
<dbReference type="EMBL" id="CYKH01001344">
    <property type="protein sequence ID" value="CUG86606.1"/>
    <property type="molecule type" value="Genomic_DNA"/>
</dbReference>
<dbReference type="PANTHER" id="PTHR34699:SF2">
    <property type="entry name" value="NON-CANONICAL PURINE NTP PHOSPHATASE_PRRC1 DOMAIN-CONTAINING PROTEIN"/>
    <property type="match status" value="1"/>
</dbReference>
<evidence type="ECO:0000256" key="6">
    <source>
        <dbReference type="ARBA" id="ARBA00022842"/>
    </source>
</evidence>
<comment type="catalytic activity">
    <reaction evidence="11">
        <text>XTP + H2O = XDP + phosphate + H(+)</text>
        <dbReference type="Rhea" id="RHEA:28406"/>
        <dbReference type="ChEBI" id="CHEBI:15377"/>
        <dbReference type="ChEBI" id="CHEBI:15378"/>
        <dbReference type="ChEBI" id="CHEBI:43474"/>
        <dbReference type="ChEBI" id="CHEBI:59884"/>
        <dbReference type="ChEBI" id="CHEBI:61314"/>
        <dbReference type="EC" id="3.6.1.73"/>
    </reaction>
</comment>
<organism evidence="13 14">
    <name type="scientific">Bodo saltans</name>
    <name type="common">Flagellated protozoan</name>
    <dbReference type="NCBI Taxonomy" id="75058"/>
    <lineage>
        <taxon>Eukaryota</taxon>
        <taxon>Discoba</taxon>
        <taxon>Euglenozoa</taxon>
        <taxon>Kinetoplastea</taxon>
        <taxon>Metakinetoplastina</taxon>
        <taxon>Eubodonida</taxon>
        <taxon>Bodonidae</taxon>
        <taxon>Bodo</taxon>
    </lineage>
</organism>
<evidence type="ECO:0000256" key="3">
    <source>
        <dbReference type="ARBA" id="ARBA00022723"/>
    </source>
</evidence>
<dbReference type="InterPro" id="IPR026533">
    <property type="entry name" value="NTPase/PRRC1"/>
</dbReference>
<evidence type="ECO:0000256" key="9">
    <source>
        <dbReference type="ARBA" id="ARBA00038901"/>
    </source>
</evidence>
<evidence type="ECO:0000256" key="11">
    <source>
        <dbReference type="ARBA" id="ARBA00048781"/>
    </source>
</evidence>
<dbReference type="Proteomes" id="UP000051952">
    <property type="component" value="Unassembled WGS sequence"/>
</dbReference>
<keyword evidence="3" id="KW-0479">Metal-binding</keyword>
<proteinExistence type="predicted"/>
<dbReference type="OrthoDB" id="300709at2759"/>
<dbReference type="OMA" id="ADYWVGI"/>
<keyword evidence="14" id="KW-1185">Reference proteome</keyword>
<dbReference type="VEuPathDB" id="TriTrypDB:BSAL_93890"/>
<protein>
    <recommendedName>
        <fullName evidence="9">inosine/xanthosine triphosphatase</fullName>
        <ecNumber evidence="9">3.6.1.73</ecNumber>
    </recommendedName>
</protein>
<evidence type="ECO:0000256" key="1">
    <source>
        <dbReference type="ARBA" id="ARBA00001936"/>
    </source>
</evidence>
<dbReference type="GO" id="GO:0006772">
    <property type="term" value="P:thiamine metabolic process"/>
    <property type="evidence" value="ECO:0007669"/>
    <property type="project" value="TreeGrafter"/>
</dbReference>
<dbReference type="GO" id="GO:0009117">
    <property type="term" value="P:nucleotide metabolic process"/>
    <property type="evidence" value="ECO:0007669"/>
    <property type="project" value="UniProtKB-KW"/>
</dbReference>
<dbReference type="GO" id="GO:0046872">
    <property type="term" value="F:metal ion binding"/>
    <property type="evidence" value="ECO:0007669"/>
    <property type="project" value="UniProtKB-KW"/>
</dbReference>
<dbReference type="Pfam" id="PF01931">
    <property type="entry name" value="NTPase_I-T"/>
    <property type="match status" value="1"/>
</dbReference>
<gene>
    <name evidence="13" type="ORF">BSAL_93890</name>
</gene>
<comment type="catalytic activity">
    <reaction evidence="10">
        <text>ITP + H2O = IDP + phosphate + H(+)</text>
        <dbReference type="Rhea" id="RHEA:28330"/>
        <dbReference type="ChEBI" id="CHEBI:15377"/>
        <dbReference type="ChEBI" id="CHEBI:15378"/>
        <dbReference type="ChEBI" id="CHEBI:43474"/>
        <dbReference type="ChEBI" id="CHEBI:58280"/>
        <dbReference type="ChEBI" id="CHEBI:61402"/>
        <dbReference type="EC" id="3.6.1.73"/>
    </reaction>
</comment>
<dbReference type="FunFam" id="3.90.950.10:FF:000002">
    <property type="entry name" value="Inosine/xanthosine triphosphatase"/>
    <property type="match status" value="1"/>
</dbReference>
<keyword evidence="8" id="KW-0464">Manganese</keyword>
<evidence type="ECO:0000256" key="7">
    <source>
        <dbReference type="ARBA" id="ARBA00023080"/>
    </source>
</evidence>
<evidence type="ECO:0000313" key="14">
    <source>
        <dbReference type="Proteomes" id="UP000051952"/>
    </source>
</evidence>
<feature type="domain" description="Non-canonical purine NTP phosphatase/PRRC1" evidence="12">
    <location>
        <begin position="6"/>
        <end position="175"/>
    </location>
</feature>
<dbReference type="Gene3D" id="3.90.950.10">
    <property type="match status" value="1"/>
</dbReference>
<evidence type="ECO:0000256" key="8">
    <source>
        <dbReference type="ARBA" id="ARBA00023211"/>
    </source>
</evidence>
<evidence type="ECO:0000256" key="10">
    <source>
        <dbReference type="ARBA" id="ARBA00048174"/>
    </source>
</evidence>